<dbReference type="Gene3D" id="2.40.160.50">
    <property type="entry name" value="membrane protein fhac: a member of the omp85/tpsb transporter family"/>
    <property type="match status" value="1"/>
</dbReference>
<accession>A0A1Y6BXW2</accession>
<evidence type="ECO:0000256" key="7">
    <source>
        <dbReference type="SAM" id="SignalP"/>
    </source>
</evidence>
<dbReference type="EMBL" id="FXAG01000015">
    <property type="protein sequence ID" value="SMF35527.1"/>
    <property type="molecule type" value="Genomic_DNA"/>
</dbReference>
<dbReference type="InterPro" id="IPR010827">
    <property type="entry name" value="BamA/TamA_POTRA"/>
</dbReference>
<proteinExistence type="predicted"/>
<dbReference type="PANTHER" id="PTHR12815:SF47">
    <property type="entry name" value="TRANSLOCATION AND ASSEMBLY MODULE SUBUNIT TAMA"/>
    <property type="match status" value="1"/>
</dbReference>
<evidence type="ECO:0000256" key="1">
    <source>
        <dbReference type="ARBA" id="ARBA00004370"/>
    </source>
</evidence>
<feature type="domain" description="POTRA" evidence="8">
    <location>
        <begin position="205"/>
        <end position="279"/>
    </location>
</feature>
<evidence type="ECO:0000256" key="2">
    <source>
        <dbReference type="ARBA" id="ARBA00022452"/>
    </source>
</evidence>
<evidence type="ECO:0000259" key="8">
    <source>
        <dbReference type="PROSITE" id="PS51779"/>
    </source>
</evidence>
<keyword evidence="10" id="KW-1185">Reference proteome</keyword>
<gene>
    <name evidence="9" type="ORF">SAMN02745746_02723</name>
</gene>
<evidence type="ECO:0000256" key="5">
    <source>
        <dbReference type="ARBA" id="ARBA00023136"/>
    </source>
</evidence>
<dbReference type="AlphaFoldDB" id="A0A1Y6BXW2"/>
<keyword evidence="5" id="KW-0472">Membrane</keyword>
<dbReference type="RefSeq" id="WP_085276871.1">
    <property type="nucleotide sequence ID" value="NZ_FXAG01000015.1"/>
</dbReference>
<keyword evidence="6" id="KW-0998">Cell outer membrane</keyword>
<feature type="signal peptide" evidence="7">
    <location>
        <begin position="1"/>
        <end position="30"/>
    </location>
</feature>
<organism evidence="9 10">
    <name type="scientific">Pseudogulbenkiania subflava DSM 22618</name>
    <dbReference type="NCBI Taxonomy" id="1123014"/>
    <lineage>
        <taxon>Bacteria</taxon>
        <taxon>Pseudomonadati</taxon>
        <taxon>Pseudomonadota</taxon>
        <taxon>Betaproteobacteria</taxon>
        <taxon>Neisseriales</taxon>
        <taxon>Chromobacteriaceae</taxon>
        <taxon>Pseudogulbenkiania</taxon>
    </lineage>
</organism>
<feature type="chain" id="PRO_5013391661" evidence="7">
    <location>
        <begin position="31"/>
        <end position="589"/>
    </location>
</feature>
<protein>
    <submittedName>
        <fullName evidence="9">Autotransporter secretion outer membrane protein TamA</fullName>
    </submittedName>
</protein>
<comment type="subcellular location">
    <subcellularLocation>
        <location evidence="1">Membrane</location>
    </subcellularLocation>
</comment>
<name>A0A1Y6BXW2_9NEIS</name>
<evidence type="ECO:0000313" key="9">
    <source>
        <dbReference type="EMBL" id="SMF35527.1"/>
    </source>
</evidence>
<dbReference type="Proteomes" id="UP000192920">
    <property type="component" value="Unassembled WGS sequence"/>
</dbReference>
<dbReference type="InterPro" id="IPR039910">
    <property type="entry name" value="D15-like"/>
</dbReference>
<evidence type="ECO:0000313" key="10">
    <source>
        <dbReference type="Proteomes" id="UP000192920"/>
    </source>
</evidence>
<evidence type="ECO:0000256" key="4">
    <source>
        <dbReference type="ARBA" id="ARBA00022729"/>
    </source>
</evidence>
<keyword evidence="3" id="KW-0812">Transmembrane</keyword>
<evidence type="ECO:0000256" key="3">
    <source>
        <dbReference type="ARBA" id="ARBA00022692"/>
    </source>
</evidence>
<keyword evidence="4 7" id="KW-0732">Signal</keyword>
<evidence type="ECO:0000256" key="6">
    <source>
        <dbReference type="ARBA" id="ARBA00023237"/>
    </source>
</evidence>
<keyword evidence="2" id="KW-1134">Transmembrane beta strand</keyword>
<dbReference type="STRING" id="1123014.SAMN02745746_02723"/>
<dbReference type="InterPro" id="IPR000184">
    <property type="entry name" value="Bac_surfAg_D15"/>
</dbReference>
<dbReference type="InterPro" id="IPR034746">
    <property type="entry name" value="POTRA"/>
</dbReference>
<dbReference type="Pfam" id="PF07244">
    <property type="entry name" value="POTRA"/>
    <property type="match status" value="1"/>
</dbReference>
<dbReference type="PROSITE" id="PS51779">
    <property type="entry name" value="POTRA"/>
    <property type="match status" value="1"/>
</dbReference>
<dbReference type="Pfam" id="PF01103">
    <property type="entry name" value="Omp85"/>
    <property type="match status" value="1"/>
</dbReference>
<dbReference type="PANTHER" id="PTHR12815">
    <property type="entry name" value="SORTING AND ASSEMBLY MACHINERY SAMM50 PROTEIN FAMILY MEMBER"/>
    <property type="match status" value="1"/>
</dbReference>
<dbReference type="GO" id="GO:0019867">
    <property type="term" value="C:outer membrane"/>
    <property type="evidence" value="ECO:0007669"/>
    <property type="project" value="InterPro"/>
</dbReference>
<reference evidence="10" key="1">
    <citation type="submission" date="2017-04" db="EMBL/GenBank/DDBJ databases">
        <authorList>
            <person name="Varghese N."/>
            <person name="Submissions S."/>
        </authorList>
    </citation>
    <scope>NUCLEOTIDE SEQUENCE [LARGE SCALE GENOMIC DNA]</scope>
    <source>
        <strain evidence="10">DSM 22618</strain>
    </source>
</reference>
<sequence length="589" mass="64784">MTFTTHPHLAALARAMLLAAVLAGAAPAWAALPYSVAIDAPDEVAVLLREHLDLVAGQNEPEMDEAQLETLRREAPGQAQGLLETEGYFSAKVRLDEDSHTPRRYRLVVEPGEPVLIDDVTLRLSGPVRLAEDYPRRLARALELWPLPTAARFRQAEWESGKRVLLRQLQVDGYPLARIATSRADVDPATHRATLTVELDSGAPVAFGDIAVSGLKRYPEDVVTGMARFRPGTPYTLQGLLDYQSALEQSPYFSSVVVSTDMSRIADGRVPVDVAVEELPRQKLTLGLTYEADEGLGARIGYDHYNLFQRGYIGSVLLEHKPSEQALKFGLSFPRQSDGYSHSVNAAFKHSDVQGVKTDALEGGLWRIRSNGAIESRIGLEYLLEQESVADVLNRDNKALLVSYGWTRRQLDDVRRPRSGTLIDLQLSSTLGDTLSSAAFVRGYGKLVHYWTPRKEWGTLVSRLELGEVFSNNPERVPTSRLFRTGGATSVRGYDYLGLGLPGPDGSVLGGRVMAVGSLEYQIPVSRDWSVALFHDAGNAADRWQDFSLQHSNGVGLRWMSPVAPLALDIAKAQKDGGIRWYLSLGLAF</sequence>
<dbReference type="Gene3D" id="3.10.20.310">
    <property type="entry name" value="membrane protein fhac"/>
    <property type="match status" value="2"/>
</dbReference>